<dbReference type="EMBL" id="ML976152">
    <property type="protein sequence ID" value="KAF1937150.1"/>
    <property type="molecule type" value="Genomic_DNA"/>
</dbReference>
<reference evidence="1" key="1">
    <citation type="journal article" date="2020" name="Stud. Mycol.">
        <title>101 Dothideomycetes genomes: a test case for predicting lifestyles and emergence of pathogens.</title>
        <authorList>
            <person name="Haridas S."/>
            <person name="Albert R."/>
            <person name="Binder M."/>
            <person name="Bloem J."/>
            <person name="Labutti K."/>
            <person name="Salamov A."/>
            <person name="Andreopoulos B."/>
            <person name="Baker S."/>
            <person name="Barry K."/>
            <person name="Bills G."/>
            <person name="Bluhm B."/>
            <person name="Cannon C."/>
            <person name="Castanera R."/>
            <person name="Culley D."/>
            <person name="Daum C."/>
            <person name="Ezra D."/>
            <person name="Gonzalez J."/>
            <person name="Henrissat B."/>
            <person name="Kuo A."/>
            <person name="Liang C."/>
            <person name="Lipzen A."/>
            <person name="Lutzoni F."/>
            <person name="Magnuson J."/>
            <person name="Mondo S."/>
            <person name="Nolan M."/>
            <person name="Ohm R."/>
            <person name="Pangilinan J."/>
            <person name="Park H.-J."/>
            <person name="Ramirez L."/>
            <person name="Alfaro M."/>
            <person name="Sun H."/>
            <person name="Tritt A."/>
            <person name="Yoshinaga Y."/>
            <person name="Zwiers L.-H."/>
            <person name="Turgeon B."/>
            <person name="Goodwin S."/>
            <person name="Spatafora J."/>
            <person name="Crous P."/>
            <person name="Grigoriev I."/>
        </authorList>
    </citation>
    <scope>NUCLEOTIDE SEQUENCE</scope>
    <source>
        <strain evidence="1">CBS 161.51</strain>
    </source>
</reference>
<evidence type="ECO:0000313" key="1">
    <source>
        <dbReference type="EMBL" id="KAF1937150.1"/>
    </source>
</evidence>
<sequence length="238" mass="26358">MAVVASDIFFRTFKDCINDLVQGISVDTNSSDPATTNAVHVISKQLHGNFGRLQYAIKVIQARLCEDAVWATSTAVTVYELLAMSIDPAFPHPDPQMPADFSGAIVVRDQLMRACQAQFQQTMAMREWSRGLITFLGQLCTIGNTTSTTPGVVLHIIDGMMTSTSLTTGENFDIFVGFMMRAGPFFDSHVGIQEHLTARMERLKDRARGLGMTESLAIYGILQLRQKGWRVDEMECVV</sequence>
<evidence type="ECO:0000313" key="2">
    <source>
        <dbReference type="Proteomes" id="UP000800038"/>
    </source>
</evidence>
<organism evidence="1 2">
    <name type="scientific">Clathrospora elynae</name>
    <dbReference type="NCBI Taxonomy" id="706981"/>
    <lineage>
        <taxon>Eukaryota</taxon>
        <taxon>Fungi</taxon>
        <taxon>Dikarya</taxon>
        <taxon>Ascomycota</taxon>
        <taxon>Pezizomycotina</taxon>
        <taxon>Dothideomycetes</taxon>
        <taxon>Pleosporomycetidae</taxon>
        <taxon>Pleosporales</taxon>
        <taxon>Diademaceae</taxon>
        <taxon>Clathrospora</taxon>
    </lineage>
</organism>
<dbReference type="OrthoDB" id="3688717at2759"/>
<gene>
    <name evidence="1" type="ORF">EJ02DRAFT_63736</name>
</gene>
<accession>A0A6A5SBV2</accession>
<proteinExistence type="predicted"/>
<dbReference type="Gene3D" id="1.25.40.180">
    <property type="match status" value="1"/>
</dbReference>
<dbReference type="Proteomes" id="UP000800038">
    <property type="component" value="Unassembled WGS sequence"/>
</dbReference>
<name>A0A6A5SBV2_9PLEO</name>
<protein>
    <submittedName>
        <fullName evidence="1">Uncharacterized protein</fullName>
    </submittedName>
</protein>
<keyword evidence="2" id="KW-1185">Reference proteome</keyword>
<dbReference type="SUPFAM" id="SSF48371">
    <property type="entry name" value="ARM repeat"/>
    <property type="match status" value="1"/>
</dbReference>
<dbReference type="InterPro" id="IPR016024">
    <property type="entry name" value="ARM-type_fold"/>
</dbReference>
<dbReference type="AlphaFoldDB" id="A0A6A5SBV2"/>